<dbReference type="EMBL" id="JBHTJM010000001">
    <property type="protein sequence ID" value="MFD0962398.1"/>
    <property type="molecule type" value="Genomic_DNA"/>
</dbReference>
<sequence length="136" mass="15884">MSSKEFVKSFYESDFYKDPEILKGFLHPECELFWSSSSGFVKFNYDQIIEHGVRISESFKELRADISHIIAEDNFVTVRYTYYAVSFEDPEEEFCLAHFISIWEVKEGKLFSCHEMSQMADELAVDNNAYLAVKVS</sequence>
<name>A0ABW3HXY8_9FLAO</name>
<proteinExistence type="predicted"/>
<evidence type="ECO:0000313" key="2">
    <source>
        <dbReference type="EMBL" id="MFD0962398.1"/>
    </source>
</evidence>
<dbReference type="Proteomes" id="UP001596997">
    <property type="component" value="Unassembled WGS sequence"/>
</dbReference>
<organism evidence="2 3">
    <name type="scientific">Pseudofulvibacter geojedonensis</name>
    <dbReference type="NCBI Taxonomy" id="1123758"/>
    <lineage>
        <taxon>Bacteria</taxon>
        <taxon>Pseudomonadati</taxon>
        <taxon>Bacteroidota</taxon>
        <taxon>Flavobacteriia</taxon>
        <taxon>Flavobacteriales</taxon>
        <taxon>Flavobacteriaceae</taxon>
        <taxon>Pseudofulvibacter</taxon>
    </lineage>
</organism>
<reference evidence="3" key="1">
    <citation type="journal article" date="2019" name="Int. J. Syst. Evol. Microbiol.">
        <title>The Global Catalogue of Microorganisms (GCM) 10K type strain sequencing project: providing services to taxonomists for standard genome sequencing and annotation.</title>
        <authorList>
            <consortium name="The Broad Institute Genomics Platform"/>
            <consortium name="The Broad Institute Genome Sequencing Center for Infectious Disease"/>
            <person name="Wu L."/>
            <person name="Ma J."/>
        </authorList>
    </citation>
    <scope>NUCLEOTIDE SEQUENCE [LARGE SCALE GENOMIC DNA]</scope>
    <source>
        <strain evidence="3">CCUG 62114</strain>
    </source>
</reference>
<gene>
    <name evidence="2" type="ORF">ACFQ1O_00090</name>
</gene>
<dbReference type="SUPFAM" id="SSF54427">
    <property type="entry name" value="NTF2-like"/>
    <property type="match status" value="1"/>
</dbReference>
<dbReference type="InterPro" id="IPR037401">
    <property type="entry name" value="SnoaL-like"/>
</dbReference>
<dbReference type="InterPro" id="IPR032710">
    <property type="entry name" value="NTF2-like_dom_sf"/>
</dbReference>
<protein>
    <submittedName>
        <fullName evidence="2">Nuclear transport factor 2 family protein</fullName>
    </submittedName>
</protein>
<keyword evidence="3" id="KW-1185">Reference proteome</keyword>
<comment type="caution">
    <text evidence="2">The sequence shown here is derived from an EMBL/GenBank/DDBJ whole genome shotgun (WGS) entry which is preliminary data.</text>
</comment>
<evidence type="ECO:0000259" key="1">
    <source>
        <dbReference type="Pfam" id="PF12680"/>
    </source>
</evidence>
<dbReference type="Pfam" id="PF12680">
    <property type="entry name" value="SnoaL_2"/>
    <property type="match status" value="1"/>
</dbReference>
<accession>A0ABW3HXY8</accession>
<dbReference type="RefSeq" id="WP_377712024.1">
    <property type="nucleotide sequence ID" value="NZ_JBHTJM010000001.1"/>
</dbReference>
<evidence type="ECO:0000313" key="3">
    <source>
        <dbReference type="Proteomes" id="UP001596997"/>
    </source>
</evidence>
<dbReference type="Gene3D" id="3.10.450.50">
    <property type="match status" value="1"/>
</dbReference>
<feature type="domain" description="SnoaL-like" evidence="1">
    <location>
        <begin position="17"/>
        <end position="110"/>
    </location>
</feature>